<sequence length="131" mass="15168">MEFKFGVSFNVCQYGACLFSLVEENFEMKIKKHTDEAASRVAAVLQRVEEQGCMIESLHTFVSSSRVDGVKKELTSSFSLRVVRYCDHWILSKEVHVWYCCYLEATRKAQDQAAERVKFLEEDLAKTRTKL</sequence>
<keyword evidence="3" id="KW-1185">Reference proteome</keyword>
<comment type="caution">
    <text evidence="2">The sequence shown here is derived from an EMBL/GenBank/DDBJ whole genome shotgun (WGS) entry which is preliminary data.</text>
</comment>
<evidence type="ECO:0000313" key="3">
    <source>
        <dbReference type="Proteomes" id="UP000290289"/>
    </source>
</evidence>
<dbReference type="EMBL" id="RDQH01000335">
    <property type="protein sequence ID" value="RXH88634.1"/>
    <property type="molecule type" value="Genomic_DNA"/>
</dbReference>
<evidence type="ECO:0000256" key="1">
    <source>
        <dbReference type="SAM" id="Coils"/>
    </source>
</evidence>
<name>A0A498J2U0_MALDO</name>
<accession>A0A498J2U0</accession>
<evidence type="ECO:0000313" key="2">
    <source>
        <dbReference type="EMBL" id="RXH88634.1"/>
    </source>
</evidence>
<dbReference type="Proteomes" id="UP000290289">
    <property type="component" value="Chromosome 9"/>
</dbReference>
<keyword evidence="1" id="KW-0175">Coiled coil</keyword>
<organism evidence="2 3">
    <name type="scientific">Malus domestica</name>
    <name type="common">Apple</name>
    <name type="synonym">Pyrus malus</name>
    <dbReference type="NCBI Taxonomy" id="3750"/>
    <lineage>
        <taxon>Eukaryota</taxon>
        <taxon>Viridiplantae</taxon>
        <taxon>Streptophyta</taxon>
        <taxon>Embryophyta</taxon>
        <taxon>Tracheophyta</taxon>
        <taxon>Spermatophyta</taxon>
        <taxon>Magnoliopsida</taxon>
        <taxon>eudicotyledons</taxon>
        <taxon>Gunneridae</taxon>
        <taxon>Pentapetalae</taxon>
        <taxon>rosids</taxon>
        <taxon>fabids</taxon>
        <taxon>Rosales</taxon>
        <taxon>Rosaceae</taxon>
        <taxon>Amygdaloideae</taxon>
        <taxon>Maleae</taxon>
        <taxon>Malus</taxon>
    </lineage>
</organism>
<feature type="coiled-coil region" evidence="1">
    <location>
        <begin position="103"/>
        <end position="130"/>
    </location>
</feature>
<dbReference type="STRING" id="3750.A0A498J2U0"/>
<protein>
    <submittedName>
        <fullName evidence="2">Uncharacterized protein</fullName>
    </submittedName>
</protein>
<proteinExistence type="predicted"/>
<gene>
    <name evidence="2" type="ORF">DVH24_000233</name>
</gene>
<dbReference type="AlphaFoldDB" id="A0A498J2U0"/>
<reference evidence="2 3" key="1">
    <citation type="submission" date="2018-10" db="EMBL/GenBank/DDBJ databases">
        <title>A high-quality apple genome assembly.</title>
        <authorList>
            <person name="Hu J."/>
        </authorList>
    </citation>
    <scope>NUCLEOTIDE SEQUENCE [LARGE SCALE GENOMIC DNA]</scope>
    <source>
        <strain evidence="3">cv. HFTH1</strain>
        <tissue evidence="2">Young leaf</tissue>
    </source>
</reference>